<dbReference type="RefSeq" id="WP_269802165.1">
    <property type="nucleotide sequence ID" value="NZ_CP076459.1"/>
</dbReference>
<evidence type="ECO:0000313" key="5">
    <source>
        <dbReference type="EMBL" id="QWQ31613.1"/>
    </source>
</evidence>
<feature type="region of interest" description="Disordered" evidence="3">
    <location>
        <begin position="82"/>
        <end position="116"/>
    </location>
</feature>
<name>A0A8F1SAI3_9BACT</name>
<keyword evidence="6" id="KW-1185">Reference proteome</keyword>
<accession>A0A8F1SAI3</accession>
<dbReference type="PANTHER" id="PTHR20982">
    <property type="entry name" value="RIBOSOME RECYCLING FACTOR"/>
    <property type="match status" value="1"/>
</dbReference>
<dbReference type="EMBL" id="CP076459">
    <property type="protein sequence ID" value="QWQ31613.1"/>
    <property type="molecule type" value="Genomic_DNA"/>
</dbReference>
<proteinExistence type="inferred from homology"/>
<dbReference type="Gene3D" id="3.30.1360.40">
    <property type="match status" value="1"/>
</dbReference>
<dbReference type="GO" id="GO:0006412">
    <property type="term" value="P:translation"/>
    <property type="evidence" value="ECO:0007669"/>
    <property type="project" value="UniProtKB-KW"/>
</dbReference>
<dbReference type="SUPFAM" id="SSF55194">
    <property type="entry name" value="Ribosome recycling factor, RRF"/>
    <property type="match status" value="1"/>
</dbReference>
<reference evidence="5" key="1">
    <citation type="submission" date="2021-06" db="EMBL/GenBank/DDBJ databases">
        <title>An adapted protocol for Saccharibacteria cultivation: two new species join this phylum of Candidate Phyla Radiations.</title>
        <authorList>
            <person name="Ibrahim A."/>
            <person name="Maatouk M."/>
            <person name="Raoult D."/>
            <person name="Bittar F."/>
        </authorList>
    </citation>
    <scope>NUCLEOTIDE SEQUENCE</scope>
    <source>
        <strain evidence="5">IHU2</strain>
    </source>
</reference>
<keyword evidence="2" id="KW-0648">Protein biosynthesis</keyword>
<organism evidence="5 6">
    <name type="scientific">Candidatus Minimicrobia vallesae</name>
    <dbReference type="NCBI Taxonomy" id="2841264"/>
    <lineage>
        <taxon>Bacteria</taxon>
        <taxon>Candidatus Saccharimonadota</taxon>
        <taxon>Candidatus Saccharimonadota incertae sedis</taxon>
        <taxon>Candidatus Minimicrobia</taxon>
    </lineage>
</organism>
<dbReference type="GO" id="GO:0043023">
    <property type="term" value="F:ribosomal large subunit binding"/>
    <property type="evidence" value="ECO:0007669"/>
    <property type="project" value="TreeGrafter"/>
</dbReference>
<dbReference type="FunFam" id="3.30.1360.40:FF:000001">
    <property type="entry name" value="Ribosome-recycling factor"/>
    <property type="match status" value="1"/>
</dbReference>
<feature type="compositionally biased region" description="Low complexity" evidence="3">
    <location>
        <begin position="91"/>
        <end position="105"/>
    </location>
</feature>
<dbReference type="InterPro" id="IPR036191">
    <property type="entry name" value="RRF_sf"/>
</dbReference>
<dbReference type="InterPro" id="IPR023584">
    <property type="entry name" value="Ribosome_recyc_fac_dom"/>
</dbReference>
<dbReference type="Proteomes" id="UP000677117">
    <property type="component" value="Chromosome"/>
</dbReference>
<evidence type="ECO:0000256" key="1">
    <source>
        <dbReference type="ARBA" id="ARBA00005912"/>
    </source>
</evidence>
<dbReference type="InterPro" id="IPR002661">
    <property type="entry name" value="Ribosome_recyc_fac"/>
</dbReference>
<dbReference type="Pfam" id="PF01765">
    <property type="entry name" value="RRF"/>
    <property type="match status" value="1"/>
</dbReference>
<sequence>MFDTNPYEEKMNAAFSFFQDELKKVRTGRAHAGMLDGVMVEAYGSKMPLNQVANVTAPEAQMLLVTPFDPSNITAISSAIRDNQSLGFNPSDDGQSDSRSSSSFDGRAPPSIGKTG</sequence>
<gene>
    <name evidence="5" type="ORF">KOY49_01180</name>
</gene>
<evidence type="ECO:0000313" key="6">
    <source>
        <dbReference type="Proteomes" id="UP000677117"/>
    </source>
</evidence>
<evidence type="ECO:0000259" key="4">
    <source>
        <dbReference type="Pfam" id="PF01765"/>
    </source>
</evidence>
<dbReference type="PANTHER" id="PTHR20982:SF3">
    <property type="entry name" value="MITOCHONDRIAL RIBOSOME RECYCLING FACTOR PSEUDO 1"/>
    <property type="match status" value="1"/>
</dbReference>
<dbReference type="KEGG" id="mvl:KOY49_01180"/>
<evidence type="ECO:0000256" key="3">
    <source>
        <dbReference type="SAM" id="MobiDB-lite"/>
    </source>
</evidence>
<protein>
    <submittedName>
        <fullName evidence="5">Ribosome recycling factor</fullName>
    </submittedName>
</protein>
<comment type="similarity">
    <text evidence="1">Belongs to the RRF family.</text>
</comment>
<feature type="domain" description="Ribosome recycling factor" evidence="4">
    <location>
        <begin position="18"/>
        <end position="95"/>
    </location>
</feature>
<evidence type="ECO:0000256" key="2">
    <source>
        <dbReference type="ARBA" id="ARBA00022917"/>
    </source>
</evidence>
<dbReference type="AlphaFoldDB" id="A0A8F1SAI3"/>